<reference evidence="5 6" key="1">
    <citation type="submission" date="2018-05" db="EMBL/GenBank/DDBJ databases">
        <title>Genomic Encyclopedia of Type Strains, Phase IV (KMG-IV): sequencing the most valuable type-strain genomes for metagenomic binning, comparative biology and taxonomic classification.</title>
        <authorList>
            <person name="Goeker M."/>
        </authorList>
    </citation>
    <scope>NUCLEOTIDE SEQUENCE [LARGE SCALE GENOMIC DNA]</scope>
    <source>
        <strain evidence="5 6">DSM 45480</strain>
    </source>
</reference>
<dbReference type="Gene3D" id="3.10.350.10">
    <property type="entry name" value="LysM domain"/>
    <property type="match status" value="2"/>
</dbReference>
<dbReference type="InterPro" id="IPR018392">
    <property type="entry name" value="LysM"/>
</dbReference>
<dbReference type="Proteomes" id="UP000246005">
    <property type="component" value="Unassembled WGS sequence"/>
</dbReference>
<dbReference type="SMART" id="SM00257">
    <property type="entry name" value="LysM"/>
    <property type="match status" value="2"/>
</dbReference>
<evidence type="ECO:0000313" key="5">
    <source>
        <dbReference type="EMBL" id="PWK83180.1"/>
    </source>
</evidence>
<dbReference type="SMART" id="SM00641">
    <property type="entry name" value="Glyco_25"/>
    <property type="match status" value="1"/>
</dbReference>
<protein>
    <submittedName>
        <fullName evidence="5">LysM domain-containing protein</fullName>
    </submittedName>
</protein>
<evidence type="ECO:0000313" key="6">
    <source>
        <dbReference type="Proteomes" id="UP000246005"/>
    </source>
</evidence>
<dbReference type="InterPro" id="IPR018077">
    <property type="entry name" value="Glyco_hydro_fam25_subgr"/>
</dbReference>
<comment type="similarity">
    <text evidence="1">Belongs to the glycosyl hydrolase 25 family.</text>
</comment>
<dbReference type="EMBL" id="QGHB01000011">
    <property type="protein sequence ID" value="PWK83180.1"/>
    <property type="molecule type" value="Genomic_DNA"/>
</dbReference>
<keyword evidence="2" id="KW-0378">Hydrolase</keyword>
<dbReference type="AlphaFoldDB" id="A0A316HT14"/>
<dbReference type="GO" id="GO:0009253">
    <property type="term" value="P:peptidoglycan catabolic process"/>
    <property type="evidence" value="ECO:0007669"/>
    <property type="project" value="InterPro"/>
</dbReference>
<dbReference type="CDD" id="cd00118">
    <property type="entry name" value="LysM"/>
    <property type="match status" value="2"/>
</dbReference>
<feature type="domain" description="LysM" evidence="4">
    <location>
        <begin position="238"/>
        <end position="282"/>
    </location>
</feature>
<evidence type="ECO:0000256" key="3">
    <source>
        <dbReference type="ARBA" id="ARBA00023295"/>
    </source>
</evidence>
<name>A0A316HT14_9PSEU</name>
<dbReference type="SUPFAM" id="SSF51445">
    <property type="entry name" value="(Trans)glycosidases"/>
    <property type="match status" value="1"/>
</dbReference>
<comment type="caution">
    <text evidence="5">The sequence shown here is derived from an EMBL/GenBank/DDBJ whole genome shotgun (WGS) entry which is preliminary data.</text>
</comment>
<dbReference type="PROSITE" id="PS51782">
    <property type="entry name" value="LYSM"/>
    <property type="match status" value="2"/>
</dbReference>
<sequence>MAAFLFSHNGKALLTDYGIDISSWQGTNIDWPAVRGHNISFCSVKVTEATGYVNPAATAQVDGARGVGIATGGYHYAHPGDVSGQVNHFIAQLNARGLLGSGSLWPMLDMEHHTFGDPNAFVAEFIRLFRERTGRREIAVYANQHWFTRRLRPNEWADDRVALWCAQYNGDPGRVDFAHPRLALHQHSQEGNVHGFPGKVDRNVTMAGWSIGSLILDGAPAPGPAPQPAPPSAPSGWVDYTIRWGDTLSGIAARTGTSVAELARVNGIANPDRIQAGAVIRVPAGGGGGGGGGERYQIQPGDTLSALAVRWGTSVAAIAARNGIANPDFIRAGDWLTRP</sequence>
<dbReference type="PANTHER" id="PTHR33734">
    <property type="entry name" value="LYSM DOMAIN-CONTAINING GPI-ANCHORED PROTEIN 2"/>
    <property type="match status" value="1"/>
</dbReference>
<dbReference type="SUPFAM" id="SSF54106">
    <property type="entry name" value="LysM domain"/>
    <property type="match status" value="2"/>
</dbReference>
<feature type="domain" description="LysM" evidence="4">
    <location>
        <begin position="294"/>
        <end position="338"/>
    </location>
</feature>
<dbReference type="InterPro" id="IPR036779">
    <property type="entry name" value="LysM_dom_sf"/>
</dbReference>
<dbReference type="InterPro" id="IPR002053">
    <property type="entry name" value="Glyco_hydro_25"/>
</dbReference>
<dbReference type="Pfam" id="PF01476">
    <property type="entry name" value="LysM"/>
    <property type="match status" value="2"/>
</dbReference>
<accession>A0A316HT14</accession>
<keyword evidence="3" id="KW-0326">Glycosidase</keyword>
<dbReference type="PROSITE" id="PS51904">
    <property type="entry name" value="GLYCOSYL_HYDROL_F25_2"/>
    <property type="match status" value="1"/>
</dbReference>
<organism evidence="5 6">
    <name type="scientific">Lentzea atacamensis</name>
    <dbReference type="NCBI Taxonomy" id="531938"/>
    <lineage>
        <taxon>Bacteria</taxon>
        <taxon>Bacillati</taxon>
        <taxon>Actinomycetota</taxon>
        <taxon>Actinomycetes</taxon>
        <taxon>Pseudonocardiales</taxon>
        <taxon>Pseudonocardiaceae</taxon>
        <taxon>Lentzea</taxon>
    </lineage>
</organism>
<dbReference type="CDD" id="cd00599">
    <property type="entry name" value="GH25_muramidase"/>
    <property type="match status" value="1"/>
</dbReference>
<dbReference type="PANTHER" id="PTHR33734:SF22">
    <property type="entry name" value="MEMBRANE-BOUND LYTIC MUREIN TRANSGLYCOSYLASE D"/>
    <property type="match status" value="1"/>
</dbReference>
<dbReference type="GO" id="GO:0003796">
    <property type="term" value="F:lysozyme activity"/>
    <property type="evidence" value="ECO:0007669"/>
    <property type="project" value="InterPro"/>
</dbReference>
<dbReference type="InterPro" id="IPR017853">
    <property type="entry name" value="GH"/>
</dbReference>
<evidence type="ECO:0000256" key="1">
    <source>
        <dbReference type="ARBA" id="ARBA00010646"/>
    </source>
</evidence>
<proteinExistence type="inferred from homology"/>
<dbReference type="Pfam" id="PF01183">
    <property type="entry name" value="Glyco_hydro_25"/>
    <property type="match status" value="1"/>
</dbReference>
<evidence type="ECO:0000256" key="2">
    <source>
        <dbReference type="ARBA" id="ARBA00022801"/>
    </source>
</evidence>
<dbReference type="Gene3D" id="3.20.20.80">
    <property type="entry name" value="Glycosidases"/>
    <property type="match status" value="1"/>
</dbReference>
<evidence type="ECO:0000259" key="4">
    <source>
        <dbReference type="PROSITE" id="PS51782"/>
    </source>
</evidence>
<dbReference type="GO" id="GO:0016998">
    <property type="term" value="P:cell wall macromolecule catabolic process"/>
    <property type="evidence" value="ECO:0007669"/>
    <property type="project" value="InterPro"/>
</dbReference>
<gene>
    <name evidence="5" type="ORF">C8D88_11165</name>
</gene>